<dbReference type="RefSeq" id="WP_113954292.1">
    <property type="nucleotide sequence ID" value="NZ_QNRT01000002.1"/>
</dbReference>
<dbReference type="GO" id="GO:0005886">
    <property type="term" value="C:plasma membrane"/>
    <property type="evidence" value="ECO:0007669"/>
    <property type="project" value="TreeGrafter"/>
</dbReference>
<proteinExistence type="inferred from homology"/>
<feature type="transmembrane region" description="Helical" evidence="7">
    <location>
        <begin position="424"/>
        <end position="445"/>
    </location>
</feature>
<evidence type="ECO:0000256" key="6">
    <source>
        <dbReference type="RuleBase" id="RU362091"/>
    </source>
</evidence>
<dbReference type="Proteomes" id="UP000253083">
    <property type="component" value="Unassembled WGS sequence"/>
</dbReference>
<evidence type="ECO:0000256" key="4">
    <source>
        <dbReference type="ARBA" id="ARBA00022989"/>
    </source>
</evidence>
<protein>
    <submittedName>
        <fullName evidence="8">SSS family solute:Na+ symporter</fullName>
    </submittedName>
</protein>
<dbReference type="Gene3D" id="1.20.1730.10">
    <property type="entry name" value="Sodium/glucose cotransporter"/>
    <property type="match status" value="1"/>
</dbReference>
<dbReference type="AlphaFoldDB" id="A0A395JS62"/>
<evidence type="ECO:0000256" key="7">
    <source>
        <dbReference type="SAM" id="Phobius"/>
    </source>
</evidence>
<sequence length="494" mass="53537">MPLQTVQVAVFILVTSMIAFITYLKCRRVDGPATHTTQSDNKEVFLAGGGLTWVFVAGSITLTNLSTDQLVGMNGNQMALLAWWEFSAVVGLIILSRVFLPIYYKYECTTTTELLEKRYNNHHIRAVIGMLFMLGNVLIFMPTVLYTGSLAMQGMFGLDESLRTLMIISAAFAVIGAAYAALGGLRAVAVSDTYSGVLLLGLGMLVVVLSLKAIDFDFSGIPTERLTLIGGNDSPIPWHTLLTGMIFIQIYYWSTNQTITQRAMASPTLAEGQKGVQVAAVIRLLIVPAMIVLPGIVSYKLYGDIGDSAYGRIVGDVLPLWMSGMFAAALAAAVLTSFNSIVNSSAALYVCDFHEKYISSTPNVKRLNAIATVVFLLIALALVPMYAGADSIINLIQQMYGLLSMPIVACFIVGLMFQNVDYRAAIFAVVLGVLLYGYLSFGQQLFGLAKPPIDLHYIHLMFITLWSCVGGALLFNRLVLGRKATFSWAASAAA</sequence>
<feature type="transmembrane region" description="Helical" evidence="7">
    <location>
        <begin position="275"/>
        <end position="297"/>
    </location>
</feature>
<comment type="similarity">
    <text evidence="2 6">Belongs to the sodium:solute symporter (SSF) (TC 2.A.21) family.</text>
</comment>
<feature type="transmembrane region" description="Helical" evidence="7">
    <location>
        <begin position="165"/>
        <end position="185"/>
    </location>
</feature>
<feature type="transmembrane region" description="Helical" evidence="7">
    <location>
        <begin position="367"/>
        <end position="387"/>
    </location>
</feature>
<organism evidence="8 9">
    <name type="scientific">Arenicella xantha</name>
    <dbReference type="NCBI Taxonomy" id="644221"/>
    <lineage>
        <taxon>Bacteria</taxon>
        <taxon>Pseudomonadati</taxon>
        <taxon>Pseudomonadota</taxon>
        <taxon>Gammaproteobacteria</taxon>
        <taxon>Arenicellales</taxon>
        <taxon>Arenicellaceae</taxon>
        <taxon>Arenicella</taxon>
    </lineage>
</organism>
<dbReference type="PROSITE" id="PS50283">
    <property type="entry name" value="NA_SOLUT_SYMP_3"/>
    <property type="match status" value="1"/>
</dbReference>
<evidence type="ECO:0000256" key="2">
    <source>
        <dbReference type="ARBA" id="ARBA00006434"/>
    </source>
</evidence>
<feature type="transmembrane region" description="Helical" evidence="7">
    <location>
        <begin position="197"/>
        <end position="216"/>
    </location>
</feature>
<name>A0A395JS62_9GAMM</name>
<comment type="caution">
    <text evidence="8">The sequence shown here is derived from an EMBL/GenBank/DDBJ whole genome shotgun (WGS) entry which is preliminary data.</text>
</comment>
<feature type="transmembrane region" description="Helical" evidence="7">
    <location>
        <begin position="6"/>
        <end position="24"/>
    </location>
</feature>
<feature type="transmembrane region" description="Helical" evidence="7">
    <location>
        <begin position="236"/>
        <end position="254"/>
    </location>
</feature>
<keyword evidence="5 7" id="KW-0472">Membrane</keyword>
<keyword evidence="9" id="KW-1185">Reference proteome</keyword>
<evidence type="ECO:0000313" key="8">
    <source>
        <dbReference type="EMBL" id="RBP51530.1"/>
    </source>
</evidence>
<dbReference type="InterPro" id="IPR001734">
    <property type="entry name" value="Na/solute_symporter"/>
</dbReference>
<keyword evidence="3 7" id="KW-0812">Transmembrane</keyword>
<keyword evidence="4 7" id="KW-1133">Transmembrane helix</keyword>
<feature type="transmembrane region" description="Helical" evidence="7">
    <location>
        <begin position="399"/>
        <end position="417"/>
    </location>
</feature>
<dbReference type="EMBL" id="QNRT01000002">
    <property type="protein sequence ID" value="RBP51530.1"/>
    <property type="molecule type" value="Genomic_DNA"/>
</dbReference>
<dbReference type="PANTHER" id="PTHR11819:SF195">
    <property type="entry name" value="SODIUM_GLUCOSE COTRANSPORTER 4"/>
    <property type="match status" value="1"/>
</dbReference>
<evidence type="ECO:0000256" key="5">
    <source>
        <dbReference type="ARBA" id="ARBA00023136"/>
    </source>
</evidence>
<dbReference type="NCBIfam" id="TIGR00813">
    <property type="entry name" value="sss"/>
    <property type="match status" value="1"/>
</dbReference>
<dbReference type="OrthoDB" id="9814523at2"/>
<feature type="transmembrane region" description="Helical" evidence="7">
    <location>
        <begin position="82"/>
        <end position="104"/>
    </location>
</feature>
<feature type="transmembrane region" description="Helical" evidence="7">
    <location>
        <begin position="457"/>
        <end position="475"/>
    </location>
</feature>
<dbReference type="PANTHER" id="PTHR11819">
    <property type="entry name" value="SOLUTE CARRIER FAMILY 5"/>
    <property type="match status" value="1"/>
</dbReference>
<evidence type="ECO:0000256" key="3">
    <source>
        <dbReference type="ARBA" id="ARBA00022692"/>
    </source>
</evidence>
<feature type="transmembrane region" description="Helical" evidence="7">
    <location>
        <begin position="317"/>
        <end position="338"/>
    </location>
</feature>
<evidence type="ECO:0000256" key="1">
    <source>
        <dbReference type="ARBA" id="ARBA00004141"/>
    </source>
</evidence>
<gene>
    <name evidence="8" type="ORF">DFR28_102960</name>
</gene>
<dbReference type="GO" id="GO:0005412">
    <property type="term" value="F:D-glucose:sodium symporter activity"/>
    <property type="evidence" value="ECO:0007669"/>
    <property type="project" value="TreeGrafter"/>
</dbReference>
<dbReference type="Pfam" id="PF00474">
    <property type="entry name" value="SSF"/>
    <property type="match status" value="1"/>
</dbReference>
<evidence type="ECO:0000313" key="9">
    <source>
        <dbReference type="Proteomes" id="UP000253083"/>
    </source>
</evidence>
<feature type="transmembrane region" description="Helical" evidence="7">
    <location>
        <begin position="124"/>
        <end position="145"/>
    </location>
</feature>
<comment type="subcellular location">
    <subcellularLocation>
        <location evidence="1">Membrane</location>
        <topology evidence="1">Multi-pass membrane protein</topology>
    </subcellularLocation>
</comment>
<reference evidence="8 9" key="1">
    <citation type="submission" date="2018-06" db="EMBL/GenBank/DDBJ databases">
        <title>Genomic Encyclopedia of Type Strains, Phase IV (KMG-IV): sequencing the most valuable type-strain genomes for metagenomic binning, comparative biology and taxonomic classification.</title>
        <authorList>
            <person name="Goeker M."/>
        </authorList>
    </citation>
    <scope>NUCLEOTIDE SEQUENCE [LARGE SCALE GENOMIC DNA]</scope>
    <source>
        <strain evidence="8 9">DSM 24032</strain>
    </source>
</reference>
<accession>A0A395JS62</accession>
<dbReference type="InParanoid" id="A0A395JS62"/>
<dbReference type="InterPro" id="IPR038377">
    <property type="entry name" value="Na/Glc_symporter_sf"/>
</dbReference>
<dbReference type="CDD" id="cd10328">
    <property type="entry name" value="SLC5sbd_YidK"/>
    <property type="match status" value="1"/>
</dbReference>
<feature type="transmembrane region" description="Helical" evidence="7">
    <location>
        <begin position="44"/>
        <end position="62"/>
    </location>
</feature>